<evidence type="ECO:0000256" key="1">
    <source>
        <dbReference type="ARBA" id="ARBA00004120"/>
    </source>
</evidence>
<keyword evidence="7" id="KW-0007">Acetylation</keyword>
<evidence type="ECO:0000313" key="20">
    <source>
        <dbReference type="Proteomes" id="UP001208570"/>
    </source>
</evidence>
<protein>
    <recommendedName>
        <fullName evidence="14">Intraflagellar transport protein 81 homolog</fullName>
    </recommendedName>
    <alternativeName>
        <fullName evidence="15">Carnitine deficiency-associated protein expressed in ventricle 1</fullName>
    </alternativeName>
</protein>
<feature type="coiled-coil region" evidence="16">
    <location>
        <begin position="364"/>
        <end position="433"/>
    </location>
</feature>
<comment type="caution">
    <text evidence="19">The sequence shown here is derived from an EMBL/GenBank/DDBJ whole genome shotgun (WGS) entry which is preliminary data.</text>
</comment>
<keyword evidence="9" id="KW-0969">Cilium</keyword>
<keyword evidence="3" id="KW-0597">Phosphoprotein</keyword>
<evidence type="ECO:0000256" key="7">
    <source>
        <dbReference type="ARBA" id="ARBA00022990"/>
    </source>
</evidence>
<dbReference type="InterPro" id="IPR029600">
    <property type="entry name" value="IFT81"/>
</dbReference>
<dbReference type="FunFam" id="1.10.418.70:FF:000001">
    <property type="entry name" value="Intraflagellar transport protein 81 homolog"/>
    <property type="match status" value="1"/>
</dbReference>
<evidence type="ECO:0000256" key="10">
    <source>
        <dbReference type="ARBA" id="ARBA00023212"/>
    </source>
</evidence>
<evidence type="ECO:0000256" key="11">
    <source>
        <dbReference type="ARBA" id="ARBA00023273"/>
    </source>
</evidence>
<feature type="compositionally biased region" description="Basic and acidic residues" evidence="17">
    <location>
        <begin position="686"/>
        <end position="695"/>
    </location>
</feature>
<reference evidence="19" key="1">
    <citation type="journal article" date="2023" name="Mol. Biol. Evol.">
        <title>Third-Generation Sequencing Reveals the Adaptive Role of the Epigenome in Three Deep-Sea Polychaetes.</title>
        <authorList>
            <person name="Perez M."/>
            <person name="Aroh O."/>
            <person name="Sun Y."/>
            <person name="Lan Y."/>
            <person name="Juniper S.K."/>
            <person name="Young C.R."/>
            <person name="Angers B."/>
            <person name="Qian P.Y."/>
        </authorList>
    </citation>
    <scope>NUCLEOTIDE SEQUENCE</scope>
    <source>
        <strain evidence="19">P08H-3</strain>
    </source>
</reference>
<dbReference type="GO" id="GO:0030992">
    <property type="term" value="C:intraciliary transport particle B"/>
    <property type="evidence" value="ECO:0007669"/>
    <property type="project" value="InterPro"/>
</dbReference>
<proteinExistence type="inferred from homology"/>
<evidence type="ECO:0000256" key="14">
    <source>
        <dbReference type="ARBA" id="ARBA00073058"/>
    </source>
</evidence>
<keyword evidence="11" id="KW-0966">Cell projection</keyword>
<dbReference type="GO" id="GO:0015631">
    <property type="term" value="F:tubulin binding"/>
    <property type="evidence" value="ECO:0007669"/>
    <property type="project" value="InterPro"/>
</dbReference>
<evidence type="ECO:0000256" key="13">
    <source>
        <dbReference type="ARBA" id="ARBA00055755"/>
    </source>
</evidence>
<dbReference type="Proteomes" id="UP001208570">
    <property type="component" value="Unassembled WGS sequence"/>
</dbReference>
<organism evidence="19 20">
    <name type="scientific">Paralvinella palmiformis</name>
    <dbReference type="NCBI Taxonomy" id="53620"/>
    <lineage>
        <taxon>Eukaryota</taxon>
        <taxon>Metazoa</taxon>
        <taxon>Spiralia</taxon>
        <taxon>Lophotrochozoa</taxon>
        <taxon>Annelida</taxon>
        <taxon>Polychaeta</taxon>
        <taxon>Sedentaria</taxon>
        <taxon>Canalipalpata</taxon>
        <taxon>Terebellida</taxon>
        <taxon>Terebelliformia</taxon>
        <taxon>Alvinellidae</taxon>
        <taxon>Paralvinella</taxon>
    </lineage>
</organism>
<dbReference type="GO" id="GO:0042073">
    <property type="term" value="P:intraciliary transport"/>
    <property type="evidence" value="ECO:0007669"/>
    <property type="project" value="InterPro"/>
</dbReference>
<dbReference type="InterPro" id="IPR043016">
    <property type="entry name" value="IFT81_N_sf"/>
</dbReference>
<evidence type="ECO:0000313" key="19">
    <source>
        <dbReference type="EMBL" id="KAK2156371.1"/>
    </source>
</evidence>
<dbReference type="InterPro" id="IPR041146">
    <property type="entry name" value="IFT81_CH"/>
</dbReference>
<keyword evidence="2" id="KW-0963">Cytoplasm</keyword>
<evidence type="ECO:0000256" key="3">
    <source>
        <dbReference type="ARBA" id="ARBA00022553"/>
    </source>
</evidence>
<dbReference type="GO" id="GO:0007283">
    <property type="term" value="P:spermatogenesis"/>
    <property type="evidence" value="ECO:0007669"/>
    <property type="project" value="UniProtKB-KW"/>
</dbReference>
<comment type="subcellular location">
    <subcellularLocation>
        <location evidence="1">Cytoplasm</location>
        <location evidence="1">Cytoskeleton</location>
        <location evidence="1">Cilium basal body</location>
    </subcellularLocation>
</comment>
<keyword evidence="20" id="KW-1185">Reference proteome</keyword>
<dbReference type="AlphaFoldDB" id="A0AAD9N629"/>
<keyword evidence="8 16" id="KW-0175">Coiled coil</keyword>
<keyword evidence="4" id="KW-0221">Differentiation</keyword>
<name>A0AAD9N629_9ANNE</name>
<evidence type="ECO:0000256" key="4">
    <source>
        <dbReference type="ARBA" id="ARBA00022782"/>
    </source>
</evidence>
<evidence type="ECO:0000256" key="12">
    <source>
        <dbReference type="ARBA" id="ARBA00043983"/>
    </source>
</evidence>
<evidence type="ECO:0000259" key="18">
    <source>
        <dbReference type="Pfam" id="PF18383"/>
    </source>
</evidence>
<sequence length="695" mass="80872">MSHQLKYIVQELNKPPFNRNYNLISIDSLEPLQLLQVLTDVLAEVDPKQRIDVREEAPEQTAIRIFSSLRILKYKPPTDSQNMSSFRQGIVQGDKLVIYPILEWLLKRIPDLKKRAYLARFLVKVEVPPDFMAEEDIADMYAQYSQLIDEFKEMHKEAEALKTSGFNTADIKKDITSMEDEKEQLLKRIDRLKKKVEAAPNSGPMLAVARNLRQERDREEKLTKQKHEQKNLLGGIYLFFRSFKYEQRIQRLNQQIKDTKQASIGATPEGLFKRLEEELKVNEYMVKEKFPKEIEMRKKAVTELQRIVAEPAMGQADLGEIKNKIDKINSEVNQLIEKRMMSGDPMDDKISLFRQQAAIIARKKEAAAETLHKVREELSQANIEVEEKRGLAKQGDGEEILKGEEFKLYVNKLRTKSTIYKKKRQEIAELRAETGVLSRTLEIIRLKDEQIDNKLNALEGREGVSGYRETQEALESVSAIKSELDQMKGRTLEDISQLVQQLTKKISEKKEALAPTIKELRILRTQGQEIDQVYNEKKMAYDNFQAGLESNRAKLEQEVKILRDEVSMQESRFHYLNAMYNICELQQTKISAEMKLYVSSDPYEKKKSLREQYSRKLQEQENLGKGLREKQKYVRENQPANMQQMKMWRDLERLMECKMRLAQSRSSRAGSARAGGQQGMQFPEHSAVDEERLVL</sequence>
<evidence type="ECO:0000256" key="15">
    <source>
        <dbReference type="ARBA" id="ARBA00079903"/>
    </source>
</evidence>
<feature type="domain" description="IFT81 calponin homology" evidence="18">
    <location>
        <begin position="4"/>
        <end position="126"/>
    </location>
</feature>
<dbReference type="GO" id="GO:0060271">
    <property type="term" value="P:cilium assembly"/>
    <property type="evidence" value="ECO:0007669"/>
    <property type="project" value="InterPro"/>
</dbReference>
<dbReference type="GO" id="GO:0036064">
    <property type="term" value="C:ciliary basal body"/>
    <property type="evidence" value="ECO:0007669"/>
    <property type="project" value="TreeGrafter"/>
</dbReference>
<feature type="compositionally biased region" description="Low complexity" evidence="17">
    <location>
        <begin position="665"/>
        <end position="681"/>
    </location>
</feature>
<feature type="coiled-coil region" evidence="16">
    <location>
        <begin position="141"/>
        <end position="262"/>
    </location>
</feature>
<accession>A0AAD9N629</accession>
<feature type="coiled-coil region" evidence="16">
    <location>
        <begin position="603"/>
        <end position="630"/>
    </location>
</feature>
<keyword evidence="6" id="KW-0744">Spermatogenesis</keyword>
<evidence type="ECO:0000256" key="8">
    <source>
        <dbReference type="ARBA" id="ARBA00023054"/>
    </source>
</evidence>
<comment type="similarity">
    <text evidence="12">Belongs to the IFT81 family.</text>
</comment>
<comment type="function">
    <text evidence="13">Component of the intraflagellar transport (IFT) complex B: together with IFT74, forms a tubulin-binding module that specifically mediates transport of tubulin within the cilium. Binds tubulin via its CH (calponin-homology)-like region. Required for ciliogenesis. Required for proper regulation of SHH signaling. Plays an important role during spermatogenesis by modulating the assembly and elongation of the sperm flagella.</text>
</comment>
<evidence type="ECO:0000256" key="9">
    <source>
        <dbReference type="ARBA" id="ARBA00023069"/>
    </source>
</evidence>
<dbReference type="Gene3D" id="1.10.418.70">
    <property type="entry name" value="Intraflagellar transport protein 81, N-terminal domain"/>
    <property type="match status" value="1"/>
</dbReference>
<evidence type="ECO:0000256" key="17">
    <source>
        <dbReference type="SAM" id="MobiDB-lite"/>
    </source>
</evidence>
<dbReference type="PANTHER" id="PTHR15614:SF2">
    <property type="entry name" value="INTRAFLAGELLAR TRANSPORT PROTEIN 81 HOMOLOG"/>
    <property type="match status" value="1"/>
</dbReference>
<keyword evidence="5" id="KW-0970">Cilium biogenesis/degradation</keyword>
<keyword evidence="10" id="KW-0206">Cytoskeleton</keyword>
<evidence type="ECO:0000256" key="6">
    <source>
        <dbReference type="ARBA" id="ARBA00022871"/>
    </source>
</evidence>
<dbReference type="PANTHER" id="PTHR15614">
    <property type="entry name" value="INTRAFLAGELLAR TRANSPORT PROTEIN 81 HOMOLOG"/>
    <property type="match status" value="1"/>
</dbReference>
<evidence type="ECO:0000256" key="2">
    <source>
        <dbReference type="ARBA" id="ARBA00022490"/>
    </source>
</evidence>
<dbReference type="EMBL" id="JAODUP010000215">
    <property type="protein sequence ID" value="KAK2156371.1"/>
    <property type="molecule type" value="Genomic_DNA"/>
</dbReference>
<feature type="coiled-coil region" evidence="16">
    <location>
        <begin position="545"/>
        <end position="572"/>
    </location>
</feature>
<dbReference type="GO" id="GO:0030154">
    <property type="term" value="P:cell differentiation"/>
    <property type="evidence" value="ECO:0007669"/>
    <property type="project" value="UniProtKB-KW"/>
</dbReference>
<feature type="region of interest" description="Disordered" evidence="17">
    <location>
        <begin position="665"/>
        <end position="695"/>
    </location>
</feature>
<dbReference type="Pfam" id="PF18383">
    <property type="entry name" value="IFT81_CH"/>
    <property type="match status" value="1"/>
</dbReference>
<evidence type="ECO:0000256" key="5">
    <source>
        <dbReference type="ARBA" id="ARBA00022794"/>
    </source>
</evidence>
<evidence type="ECO:0000256" key="16">
    <source>
        <dbReference type="SAM" id="Coils"/>
    </source>
</evidence>
<gene>
    <name evidence="19" type="ORF">LSH36_215g03007</name>
</gene>